<dbReference type="GeneID" id="35873427"/>
<accession>A0A1I5VT43</accession>
<protein>
    <recommendedName>
        <fullName evidence="3">PilX N-terminal</fullName>
    </recommendedName>
</protein>
<reference evidence="1 2" key="1">
    <citation type="submission" date="2016-10" db="EMBL/GenBank/DDBJ databases">
        <authorList>
            <person name="de Groot N.N."/>
        </authorList>
    </citation>
    <scope>NUCLEOTIDE SEQUENCE [LARGE SCALE GENOMIC DNA]</scope>
    <source>
        <strain evidence="1 2">DSM 15893</strain>
    </source>
</reference>
<dbReference type="STRING" id="1121869.SAMN03084138_04054"/>
<dbReference type="AlphaFoldDB" id="A0A1I5VT43"/>
<evidence type="ECO:0000313" key="1">
    <source>
        <dbReference type="EMBL" id="SFQ10625.1"/>
    </source>
</evidence>
<dbReference type="Proteomes" id="UP000182692">
    <property type="component" value="Unassembled WGS sequence"/>
</dbReference>
<evidence type="ECO:0008006" key="3">
    <source>
        <dbReference type="Google" id="ProtNLM"/>
    </source>
</evidence>
<dbReference type="EMBL" id="FOWR01000041">
    <property type="protein sequence ID" value="SFQ10625.1"/>
    <property type="molecule type" value="Genomic_DNA"/>
</dbReference>
<dbReference type="OrthoDB" id="5814101at2"/>
<gene>
    <name evidence="1" type="ORF">SAMN03084138_04054</name>
</gene>
<organism evidence="1 2">
    <name type="scientific">Enterovibrio norvegicus DSM 15893</name>
    <dbReference type="NCBI Taxonomy" id="1121869"/>
    <lineage>
        <taxon>Bacteria</taxon>
        <taxon>Pseudomonadati</taxon>
        <taxon>Pseudomonadota</taxon>
        <taxon>Gammaproteobacteria</taxon>
        <taxon>Vibrionales</taxon>
        <taxon>Vibrionaceae</taxon>
        <taxon>Enterovibrio</taxon>
    </lineage>
</organism>
<evidence type="ECO:0000313" key="2">
    <source>
        <dbReference type="Proteomes" id="UP000182692"/>
    </source>
</evidence>
<name>A0A1I5VT43_9GAMM</name>
<proteinExistence type="predicted"/>
<dbReference type="RefSeq" id="WP_074928395.1">
    <property type="nucleotide sequence ID" value="NZ_FOWR01000041.1"/>
</dbReference>
<sequence length="429" mass="45172">MNNQKGMATLAVVSGVVLIIALFAISVGSSGISDIKKSQNVVIDSQQRANAKAGLDCAIAVFEEKGLNPKNADFSQSVFDVCKAPTNSSSIRLTDNTTHWTLSATSGYAVQSVLIKSGGATAAAFKTSGSLVIDGGNAWIPAKGDKVGTDGDIGIYECIAIIAGGDVTIDVGKSSAEFKSALTGTNERCHESFSTHIPPDTDPVTNEFESDILDNQENIDVFQDLFDTPKENWGSVKKTFDVKITTGSAISDKEAVSSCGSTVKSEIDAGKKKIWVDGDCFIAGLSGAGSSENPPLVVIKNGVVGAKDAFTFHGTIFQFTVDYSESSLADSWGAYQKTDGTGHNLCEDGAMSSLCAELILEYKNDSSKWGKLPFYFHGSYESKGSYLVDVPGSISLVKGSFKPGYDEGKDPLPGGSGIPRILKGSIHDF</sequence>